<dbReference type="PANTHER" id="PTHR30146">
    <property type="entry name" value="LACI-RELATED TRANSCRIPTIONAL REPRESSOR"/>
    <property type="match status" value="1"/>
</dbReference>
<name>A0A1I7LZC5_9BURK</name>
<dbReference type="AlphaFoldDB" id="A0A1I7LZC5"/>
<dbReference type="SUPFAM" id="SSF53822">
    <property type="entry name" value="Periplasmic binding protein-like I"/>
    <property type="match status" value="1"/>
</dbReference>
<dbReference type="Gene3D" id="3.40.50.2300">
    <property type="match status" value="2"/>
</dbReference>
<dbReference type="PRINTS" id="PR00036">
    <property type="entry name" value="HTHLACI"/>
</dbReference>
<dbReference type="InterPro" id="IPR001761">
    <property type="entry name" value="Peripla_BP/Lac1_sug-bd_dom"/>
</dbReference>
<organism evidence="5 6">
    <name type="scientific">Pseudoduganella namucuonensis</name>
    <dbReference type="NCBI Taxonomy" id="1035707"/>
    <lineage>
        <taxon>Bacteria</taxon>
        <taxon>Pseudomonadati</taxon>
        <taxon>Pseudomonadota</taxon>
        <taxon>Betaproteobacteria</taxon>
        <taxon>Burkholderiales</taxon>
        <taxon>Oxalobacteraceae</taxon>
        <taxon>Telluria group</taxon>
        <taxon>Pseudoduganella</taxon>
    </lineage>
</organism>
<dbReference type="InterPro" id="IPR010982">
    <property type="entry name" value="Lambda_DNA-bd_dom_sf"/>
</dbReference>
<gene>
    <name evidence="5" type="ORF">SAMN05216552_104440</name>
</gene>
<keyword evidence="6" id="KW-1185">Reference proteome</keyword>
<dbReference type="InterPro" id="IPR028082">
    <property type="entry name" value="Peripla_BP_I"/>
</dbReference>
<dbReference type="InterPro" id="IPR000843">
    <property type="entry name" value="HTH_LacI"/>
</dbReference>
<evidence type="ECO:0000313" key="6">
    <source>
        <dbReference type="Proteomes" id="UP000199391"/>
    </source>
</evidence>
<dbReference type="GO" id="GO:0003700">
    <property type="term" value="F:DNA-binding transcription factor activity"/>
    <property type="evidence" value="ECO:0007669"/>
    <property type="project" value="TreeGrafter"/>
</dbReference>
<dbReference type="RefSeq" id="WP_229490897.1">
    <property type="nucleotide sequence ID" value="NZ_FPBO01000044.1"/>
</dbReference>
<dbReference type="SMART" id="SM00354">
    <property type="entry name" value="HTH_LACI"/>
    <property type="match status" value="1"/>
</dbReference>
<evidence type="ECO:0000256" key="3">
    <source>
        <dbReference type="ARBA" id="ARBA00023163"/>
    </source>
</evidence>
<dbReference type="CDD" id="cd06284">
    <property type="entry name" value="PBP1_LacI-like"/>
    <property type="match status" value="1"/>
</dbReference>
<reference evidence="6" key="1">
    <citation type="submission" date="2016-10" db="EMBL/GenBank/DDBJ databases">
        <authorList>
            <person name="Varghese N."/>
            <person name="Submissions S."/>
        </authorList>
    </citation>
    <scope>NUCLEOTIDE SEQUENCE [LARGE SCALE GENOMIC DNA]</scope>
    <source>
        <strain evidence="6">CGMCC 1.11014</strain>
    </source>
</reference>
<evidence type="ECO:0000256" key="1">
    <source>
        <dbReference type="ARBA" id="ARBA00023015"/>
    </source>
</evidence>
<dbReference type="SUPFAM" id="SSF47413">
    <property type="entry name" value="lambda repressor-like DNA-binding domains"/>
    <property type="match status" value="1"/>
</dbReference>
<evidence type="ECO:0000259" key="4">
    <source>
        <dbReference type="PROSITE" id="PS50932"/>
    </source>
</evidence>
<keyword evidence="3" id="KW-0804">Transcription</keyword>
<proteinExistence type="predicted"/>
<keyword evidence="2" id="KW-0238">DNA-binding</keyword>
<dbReference type="EMBL" id="FPBO01000044">
    <property type="protein sequence ID" value="SFV15062.1"/>
    <property type="molecule type" value="Genomic_DNA"/>
</dbReference>
<evidence type="ECO:0000313" key="5">
    <source>
        <dbReference type="EMBL" id="SFV15062.1"/>
    </source>
</evidence>
<keyword evidence="1" id="KW-0805">Transcription regulation</keyword>
<protein>
    <submittedName>
        <fullName evidence="5">Transcriptional regulator, LacI family</fullName>
    </submittedName>
</protein>
<dbReference type="STRING" id="1035707.SAMN05216552_104440"/>
<dbReference type="PANTHER" id="PTHR30146:SF109">
    <property type="entry name" value="HTH-TYPE TRANSCRIPTIONAL REGULATOR GALS"/>
    <property type="match status" value="1"/>
</dbReference>
<dbReference type="PROSITE" id="PS50932">
    <property type="entry name" value="HTH_LACI_2"/>
    <property type="match status" value="1"/>
</dbReference>
<sequence length="327" mass="35586">MVAVADVARHAGVSTATVSRVLNNHASVRGETRERVLRAISALDYRVDVSARSLRTAQTRLILVLLPDLGNSYYASIVRGISAVARSHDYEVLVCETVVNEARERAHVQMLSSRLYDGVICMDPYTTQRLVAEEVKGQPWVACSEFVPGDQVPHVSIDHYLAAKDAVLYLLSKGRRRIALINSDSRYLYAGQRLNGYLDALRAADIGEREGYIQNTGGVDYYLGELAARRMLAGADRPDAILAVSDTLAIGAIKAVVAAGLAVPDDIAVIGFDDIPFAGIFEPPLTTIGQPRELLGERAMHLLLQRMAGQSPASETLPHRLVIRQSA</sequence>
<dbReference type="Gene3D" id="1.10.260.40">
    <property type="entry name" value="lambda repressor-like DNA-binding domains"/>
    <property type="match status" value="1"/>
</dbReference>
<dbReference type="CDD" id="cd01392">
    <property type="entry name" value="HTH_LacI"/>
    <property type="match status" value="1"/>
</dbReference>
<feature type="domain" description="HTH lacI-type" evidence="4">
    <location>
        <begin position="5"/>
        <end position="56"/>
    </location>
</feature>
<evidence type="ECO:0000256" key="2">
    <source>
        <dbReference type="ARBA" id="ARBA00023125"/>
    </source>
</evidence>
<accession>A0A1I7LZC5</accession>
<dbReference type="Proteomes" id="UP000199391">
    <property type="component" value="Unassembled WGS sequence"/>
</dbReference>
<dbReference type="Pfam" id="PF00356">
    <property type="entry name" value="LacI"/>
    <property type="match status" value="1"/>
</dbReference>
<dbReference type="GO" id="GO:0000976">
    <property type="term" value="F:transcription cis-regulatory region binding"/>
    <property type="evidence" value="ECO:0007669"/>
    <property type="project" value="TreeGrafter"/>
</dbReference>
<dbReference type="PROSITE" id="PS00356">
    <property type="entry name" value="HTH_LACI_1"/>
    <property type="match status" value="1"/>
</dbReference>
<dbReference type="Pfam" id="PF00532">
    <property type="entry name" value="Peripla_BP_1"/>
    <property type="match status" value="1"/>
</dbReference>